<proteinExistence type="predicted"/>
<organism evidence="2">
    <name type="scientific">Strongyloides stercoralis</name>
    <name type="common">Threadworm</name>
    <dbReference type="NCBI Taxonomy" id="6248"/>
    <lineage>
        <taxon>Eukaryota</taxon>
        <taxon>Metazoa</taxon>
        <taxon>Ecdysozoa</taxon>
        <taxon>Nematoda</taxon>
        <taxon>Chromadorea</taxon>
        <taxon>Rhabditida</taxon>
        <taxon>Tylenchina</taxon>
        <taxon>Panagrolaimomorpha</taxon>
        <taxon>Strongyloidoidea</taxon>
        <taxon>Strongyloididae</taxon>
        <taxon>Strongyloides</taxon>
    </lineage>
</organism>
<protein>
    <submittedName>
        <fullName evidence="2">COesterase domain-containing protein</fullName>
    </submittedName>
</protein>
<sequence length="80" mass="9358">MIWRAILAYGYPWDPEIVIVNKPTITQNDGVYRRIRYGYYTFPSSVQYNTWGPSPHNPPNAPWPPNPPWPPISVKQTYQP</sequence>
<feature type="compositionally biased region" description="Pro residues" evidence="1">
    <location>
        <begin position="55"/>
        <end position="71"/>
    </location>
</feature>
<feature type="region of interest" description="Disordered" evidence="1">
    <location>
        <begin position="51"/>
        <end position="80"/>
    </location>
</feature>
<reference evidence="2" key="1">
    <citation type="submission" date="2015-08" db="UniProtKB">
        <authorList>
            <consortium name="WormBaseParasite"/>
        </authorList>
    </citation>
    <scope>IDENTIFICATION</scope>
</reference>
<name>A0A0K0E3P5_STRER</name>
<evidence type="ECO:0000256" key="1">
    <source>
        <dbReference type="SAM" id="MobiDB-lite"/>
    </source>
</evidence>
<dbReference type="WBParaSite" id="SSTP_0000411650.1">
    <property type="protein sequence ID" value="SSTP_0000411650.1"/>
    <property type="gene ID" value="SSTP_0000411650"/>
</dbReference>
<dbReference type="AlphaFoldDB" id="A0A0K0E3P5"/>
<evidence type="ECO:0000313" key="2">
    <source>
        <dbReference type="WBParaSite" id="SSTP_0000411650.1"/>
    </source>
</evidence>
<accession>A0A0K0E3P5</accession>